<reference evidence="3" key="1">
    <citation type="submission" date="2011-07" db="EMBL/GenBank/DDBJ databases">
        <authorList>
            <consortium name="Caenorhabditis brenneri Sequencing and Analysis Consortium"/>
            <person name="Wilson R.K."/>
        </authorList>
    </citation>
    <scope>NUCLEOTIDE SEQUENCE [LARGE SCALE GENOMIC DNA]</scope>
    <source>
        <strain evidence="3">PB2801</strain>
    </source>
</reference>
<dbReference type="AlphaFoldDB" id="G0N1V1"/>
<feature type="region of interest" description="Disordered" evidence="1">
    <location>
        <begin position="402"/>
        <end position="451"/>
    </location>
</feature>
<dbReference type="FunCoup" id="G0N1V1">
    <property type="interactions" value="227"/>
</dbReference>
<dbReference type="Proteomes" id="UP000008068">
    <property type="component" value="Unassembled WGS sequence"/>
</dbReference>
<name>G0N1V1_CAEBE</name>
<evidence type="ECO:0000313" key="2">
    <source>
        <dbReference type="EMBL" id="EGT50388.1"/>
    </source>
</evidence>
<proteinExistence type="predicted"/>
<feature type="compositionally biased region" description="Polar residues" evidence="1">
    <location>
        <begin position="287"/>
        <end position="297"/>
    </location>
</feature>
<feature type="region of interest" description="Disordered" evidence="1">
    <location>
        <begin position="287"/>
        <end position="335"/>
    </location>
</feature>
<feature type="compositionally biased region" description="Polar residues" evidence="1">
    <location>
        <begin position="312"/>
        <end position="333"/>
    </location>
</feature>
<accession>G0N1V1</accession>
<feature type="compositionally biased region" description="Basic and acidic residues" evidence="1">
    <location>
        <begin position="636"/>
        <end position="647"/>
    </location>
</feature>
<dbReference type="EMBL" id="GL379828">
    <property type="protein sequence ID" value="EGT50388.1"/>
    <property type="molecule type" value="Genomic_DNA"/>
</dbReference>
<feature type="compositionally biased region" description="Polar residues" evidence="1">
    <location>
        <begin position="505"/>
        <end position="521"/>
    </location>
</feature>
<evidence type="ECO:0000256" key="1">
    <source>
        <dbReference type="SAM" id="MobiDB-lite"/>
    </source>
</evidence>
<dbReference type="OrthoDB" id="10681359at2759"/>
<feature type="region of interest" description="Disordered" evidence="1">
    <location>
        <begin position="899"/>
        <end position="955"/>
    </location>
</feature>
<feature type="compositionally biased region" description="Low complexity" evidence="1">
    <location>
        <begin position="727"/>
        <end position="744"/>
    </location>
</feature>
<dbReference type="InParanoid" id="G0N1V1"/>
<sequence>MGEREKLTKEEIRLQIKALTKINDWQLSYTDLLHARVEFDGKMRDFFRSELTFQYEKPITVDLLRDINTNTKVTIIVPTRRGDVKIYALLSEIKKNSYIAEMIVDVCSMVIPRGLPKVPLYMANTYSIIFEPEIQDWDKNISREKLRFAEEYETVPDEELNLVHNLVPKNSVYRGSEVWSTLNRDPPGALTFWKKYERIKVWSDEFQEFVFTTLPTNLPYIPLQRPRRPKNHAGILPKPTAGISSKRTAAPVAPMNPVNTRVARPASEQKKARKPPISLLHAIAQNKETGQAPSSSGVFKAPIGPAVRRKNGNGQATSGSTKNPGASQQQQGSNDDDCVVIREVIKQKQQPKTNAFQDGEVITLDDDAALPTEPKKSANAAKKARRKQRRYEAQLAILESLKSASSNSESLASNNIPVEVESERISKTGSEDQERVHSVQDSEKKQTTNELSERNKYLEWGAVGDNVSADNFLFEFGDRSTSGLNTGWPFLGGKQNQILADGTPSEISNEFDNLSLSQNQKKQSDEERQTYEPIYTPRRPSDATSDDTDFPGFVDFSKPREEMQTPKTPPYYAIPDRKKTRNDSTGSFGLKSTTIKSQPSKEEKRKEENISRQDETNSDKETKNLDNLAQNTSADTKTHSSPRESVSRPESAASIGSISTDSRSESPEKKRRPSVVDLARKQSADSTGLQESVKPTSLRGSFSTSKEERGKDSLGNHDPLSKDFDPSSFWKQKSKESSSSASHSEYSESQRKSSDRKSSTSSEEKVSDYTEIMTNLFKSGKSLADILNSIIDEEKHTLYTSHDVMDKMFVDKIFKVFHATMLTMDEDYGPRKKGEAKRKLSGEIKDWAFVRFITHVSEVIDTFSSSDNFLQVMQNETFVKSLEKFFVLIKEKSIDMMKRKNQRLEKEREQARLKREQEERRQQELKQLERRQQDDEPRGFGNRQRKESGHNRRWF</sequence>
<evidence type="ECO:0000313" key="3">
    <source>
        <dbReference type="Proteomes" id="UP000008068"/>
    </source>
</evidence>
<gene>
    <name evidence="2" type="ORF">CAEBREN_17463</name>
</gene>
<feature type="compositionally biased region" description="Basic and acidic residues" evidence="1">
    <location>
        <begin position="421"/>
        <end position="451"/>
    </location>
</feature>
<protein>
    <submittedName>
        <fullName evidence="2">Uncharacterized protein</fullName>
    </submittedName>
</protein>
<feature type="compositionally biased region" description="Polar residues" evidence="1">
    <location>
        <begin position="684"/>
        <end position="704"/>
    </location>
</feature>
<feature type="compositionally biased region" description="Low complexity" evidence="1">
    <location>
        <begin position="402"/>
        <end position="415"/>
    </location>
</feature>
<feature type="region of interest" description="Disordered" evidence="1">
    <location>
        <begin position="366"/>
        <end position="387"/>
    </location>
</feature>
<feature type="compositionally biased region" description="Basic and acidic residues" evidence="1">
    <location>
        <begin position="705"/>
        <end position="725"/>
    </location>
</feature>
<feature type="region of interest" description="Disordered" evidence="1">
    <location>
        <begin position="222"/>
        <end position="251"/>
    </location>
</feature>
<feature type="compositionally biased region" description="Polar residues" evidence="1">
    <location>
        <begin position="583"/>
        <end position="598"/>
    </location>
</feature>
<feature type="compositionally biased region" description="Basic and acidic residues" evidence="1">
    <location>
        <begin position="745"/>
        <end position="766"/>
    </location>
</feature>
<feature type="compositionally biased region" description="Basic and acidic residues" evidence="1">
    <location>
        <begin position="599"/>
        <end position="624"/>
    </location>
</feature>
<feature type="compositionally biased region" description="Polar residues" evidence="1">
    <location>
        <begin position="625"/>
        <end position="635"/>
    </location>
</feature>
<feature type="region of interest" description="Disordered" evidence="1">
    <location>
        <begin position="496"/>
        <end position="766"/>
    </location>
</feature>
<organism evidence="3">
    <name type="scientific">Caenorhabditis brenneri</name>
    <name type="common">Nematode worm</name>
    <dbReference type="NCBI Taxonomy" id="135651"/>
    <lineage>
        <taxon>Eukaryota</taxon>
        <taxon>Metazoa</taxon>
        <taxon>Ecdysozoa</taxon>
        <taxon>Nematoda</taxon>
        <taxon>Chromadorea</taxon>
        <taxon>Rhabditida</taxon>
        <taxon>Rhabditina</taxon>
        <taxon>Rhabditomorpha</taxon>
        <taxon>Rhabditoidea</taxon>
        <taxon>Rhabditidae</taxon>
        <taxon>Peloderinae</taxon>
        <taxon>Caenorhabditis</taxon>
    </lineage>
</organism>
<keyword evidence="3" id="KW-1185">Reference proteome</keyword>
<dbReference type="HOGENOM" id="CLU_308877_0_0_1"/>